<evidence type="ECO:0000313" key="2">
    <source>
        <dbReference type="Proteomes" id="UP001497497"/>
    </source>
</evidence>
<dbReference type="EMBL" id="CAXITT010000399">
    <property type="protein sequence ID" value="CAL1540768.1"/>
    <property type="molecule type" value="Genomic_DNA"/>
</dbReference>
<name>A0AAV2I2I3_LYMST</name>
<comment type="caution">
    <text evidence="1">The sequence shown here is derived from an EMBL/GenBank/DDBJ whole genome shotgun (WGS) entry which is preliminary data.</text>
</comment>
<protein>
    <submittedName>
        <fullName evidence="1">Uncharacterized protein</fullName>
    </submittedName>
</protein>
<reference evidence="1 2" key="1">
    <citation type="submission" date="2024-04" db="EMBL/GenBank/DDBJ databases">
        <authorList>
            <consortium name="Genoscope - CEA"/>
            <person name="William W."/>
        </authorList>
    </citation>
    <scope>NUCLEOTIDE SEQUENCE [LARGE SCALE GENOMIC DNA]</scope>
</reference>
<dbReference type="InterPro" id="IPR014710">
    <property type="entry name" value="RmlC-like_jellyroll"/>
</dbReference>
<organism evidence="1 2">
    <name type="scientific">Lymnaea stagnalis</name>
    <name type="common">Great pond snail</name>
    <name type="synonym">Helix stagnalis</name>
    <dbReference type="NCBI Taxonomy" id="6523"/>
    <lineage>
        <taxon>Eukaryota</taxon>
        <taxon>Metazoa</taxon>
        <taxon>Spiralia</taxon>
        <taxon>Lophotrochozoa</taxon>
        <taxon>Mollusca</taxon>
        <taxon>Gastropoda</taxon>
        <taxon>Heterobranchia</taxon>
        <taxon>Euthyneura</taxon>
        <taxon>Panpulmonata</taxon>
        <taxon>Hygrophila</taxon>
        <taxon>Lymnaeoidea</taxon>
        <taxon>Lymnaeidae</taxon>
        <taxon>Lymnaea</taxon>
    </lineage>
</organism>
<dbReference type="Gene3D" id="2.60.120.10">
    <property type="entry name" value="Jelly Rolls"/>
    <property type="match status" value="1"/>
</dbReference>
<keyword evidence="2" id="KW-1185">Reference proteome</keyword>
<accession>A0AAV2I2I3</accession>
<sequence length="98" mass="10835">MFLEVVAKPDTWCNSDLQPVSKTDPLAVCLKLKQPGFCTGDLHMRPLAEKVSELAVQTLIFSVIHGKICFTLNGISTIVDSGVDFFIPRGNYQCQSFN</sequence>
<dbReference type="Proteomes" id="UP001497497">
    <property type="component" value="Unassembled WGS sequence"/>
</dbReference>
<proteinExistence type="predicted"/>
<dbReference type="AlphaFoldDB" id="A0AAV2I2I3"/>
<gene>
    <name evidence="1" type="ORF">GSLYS_00014417001</name>
</gene>
<evidence type="ECO:0000313" key="1">
    <source>
        <dbReference type="EMBL" id="CAL1540768.1"/>
    </source>
</evidence>